<organism evidence="2 3">
    <name type="scientific">Koleobacter methoxysyntrophicus</name>
    <dbReference type="NCBI Taxonomy" id="2751313"/>
    <lineage>
        <taxon>Bacteria</taxon>
        <taxon>Bacillati</taxon>
        <taxon>Bacillota</taxon>
        <taxon>Clostridia</taxon>
        <taxon>Koleobacterales</taxon>
        <taxon>Koleobacteraceae</taxon>
        <taxon>Koleobacter</taxon>
    </lineage>
</organism>
<feature type="transmembrane region" description="Helical" evidence="1">
    <location>
        <begin position="41"/>
        <end position="58"/>
    </location>
</feature>
<reference evidence="2" key="1">
    <citation type="submission" date="2020-07" db="EMBL/GenBank/DDBJ databases">
        <title>Koleobacter methoxysyntrophicus gen. nov., sp. nov., a novel anaerobic bacterium isolated from deep subsurface oil field and proposal of Koleobacterales ord. nov. in the phylum Firmicutes.</title>
        <authorList>
            <person name="Sakamoto S."/>
            <person name="Tamaki H."/>
        </authorList>
    </citation>
    <scope>NUCLEOTIDE SEQUENCE</scope>
    <source>
        <strain evidence="2">NRmbB1</strain>
    </source>
</reference>
<keyword evidence="1" id="KW-0472">Membrane</keyword>
<dbReference type="Proteomes" id="UP000662904">
    <property type="component" value="Chromosome"/>
</dbReference>
<sequence length="100" mass="11550">MCMINVPWYTVMLRAIPEVIGLILLCLAIINENVESKRKRLLNVTIITIFSTFTLKMLPIRFGINTLFLIILDSISVALHKNFKTVSSIKMINHGYYFIF</sequence>
<evidence type="ECO:0000313" key="3">
    <source>
        <dbReference type="Proteomes" id="UP000662904"/>
    </source>
</evidence>
<keyword evidence="1" id="KW-0812">Transmembrane</keyword>
<feature type="transmembrane region" description="Helical" evidence="1">
    <location>
        <begin position="6"/>
        <end position="29"/>
    </location>
</feature>
<dbReference type="EMBL" id="CP059066">
    <property type="protein sequence ID" value="QSQ09189.1"/>
    <property type="molecule type" value="Genomic_DNA"/>
</dbReference>
<accession>A0A8A0RNU8</accession>
<keyword evidence="3" id="KW-1185">Reference proteome</keyword>
<evidence type="ECO:0000313" key="2">
    <source>
        <dbReference type="EMBL" id="QSQ09189.1"/>
    </source>
</evidence>
<proteinExistence type="predicted"/>
<keyword evidence="1" id="KW-1133">Transmembrane helix</keyword>
<dbReference type="KEGG" id="kme:H0A61_01548"/>
<gene>
    <name evidence="2" type="ORF">H0A61_01548</name>
</gene>
<dbReference type="AlphaFoldDB" id="A0A8A0RNU8"/>
<protein>
    <submittedName>
        <fullName evidence="2">Uncharacterized protein</fullName>
    </submittedName>
</protein>
<name>A0A8A0RNU8_9FIRM</name>
<evidence type="ECO:0000256" key="1">
    <source>
        <dbReference type="SAM" id="Phobius"/>
    </source>
</evidence>